<dbReference type="InterPro" id="IPR012338">
    <property type="entry name" value="Beta-lactam/transpept-like"/>
</dbReference>
<dbReference type="SUPFAM" id="SSF56601">
    <property type="entry name" value="beta-lactamase/transpeptidase-like"/>
    <property type="match status" value="1"/>
</dbReference>
<reference evidence="4 5" key="1">
    <citation type="submission" date="2023-08" db="EMBL/GenBank/DDBJ databases">
        <title>Black Yeasts Isolated from many extreme environments.</title>
        <authorList>
            <person name="Coleine C."/>
            <person name="Stajich J.E."/>
            <person name="Selbmann L."/>
        </authorList>
    </citation>
    <scope>NUCLEOTIDE SEQUENCE [LARGE SCALE GENOMIC DNA]</scope>
    <source>
        <strain evidence="4 5">CCFEE 6328</strain>
    </source>
</reference>
<organism evidence="4 5">
    <name type="scientific">Exophiala sideris</name>
    <dbReference type="NCBI Taxonomy" id="1016849"/>
    <lineage>
        <taxon>Eukaryota</taxon>
        <taxon>Fungi</taxon>
        <taxon>Dikarya</taxon>
        <taxon>Ascomycota</taxon>
        <taxon>Pezizomycotina</taxon>
        <taxon>Eurotiomycetes</taxon>
        <taxon>Chaetothyriomycetidae</taxon>
        <taxon>Chaetothyriales</taxon>
        <taxon>Herpotrichiellaceae</taxon>
        <taxon>Exophiala</taxon>
    </lineage>
</organism>
<evidence type="ECO:0000313" key="5">
    <source>
        <dbReference type="Proteomes" id="UP001345691"/>
    </source>
</evidence>
<dbReference type="InterPro" id="IPR001466">
    <property type="entry name" value="Beta-lactam-related"/>
</dbReference>
<dbReference type="InterPro" id="IPR050789">
    <property type="entry name" value="Diverse_Enzym_Activities"/>
</dbReference>
<name>A0ABR0J2F8_9EURO</name>
<evidence type="ECO:0000313" key="4">
    <source>
        <dbReference type="EMBL" id="KAK5054751.1"/>
    </source>
</evidence>
<comment type="similarity">
    <text evidence="1">Belongs to the class-A beta-lactamase family.</text>
</comment>
<comment type="caution">
    <text evidence="4">The sequence shown here is derived from an EMBL/GenBank/DDBJ whole genome shotgun (WGS) entry which is preliminary data.</text>
</comment>
<evidence type="ECO:0000256" key="1">
    <source>
        <dbReference type="ARBA" id="ARBA00009009"/>
    </source>
</evidence>
<dbReference type="Gene3D" id="3.40.710.10">
    <property type="entry name" value="DD-peptidase/beta-lactamase superfamily"/>
    <property type="match status" value="1"/>
</dbReference>
<evidence type="ECO:0000259" key="3">
    <source>
        <dbReference type="Pfam" id="PF00144"/>
    </source>
</evidence>
<sequence>MNPVELFLEKATTPGPERQLPGAVLLAASKEGIIYSRCFGTHSVDPASPKASKPLTVDTPMWIASCNKVMTAVAALQCVEKGLLYLDEDIASVLPEWTEPQIFQGFEEVTGKPILRAAERQITLRMLLTHQSGLGYQFLNPEIDKYVLYHKPESAHIRHKYMWPLVFEPGTSWTYGVGVDWAGQMIERVNGSQSLDAYMQEHICKPLGMASTTFRPSEIAGFGARLADMTNRSTDGTLSTVSVEALRGPVGDDEGGGGLYSSPGDYIKFLTALLKNDGTLISPASMDLLFTPCLNDAGAKALQHIMSSRFAGDAEPDATLTGGVVAPTEVDYALGGLVTTADVPGGRKAGSMSWGGLPNLSWVVDPKSDIALLYSSQLLPTGDVTTRTLFKGFEALIYASQART</sequence>
<evidence type="ECO:0000256" key="2">
    <source>
        <dbReference type="ARBA" id="ARBA00022801"/>
    </source>
</evidence>
<proteinExistence type="inferred from homology"/>
<accession>A0ABR0J2F8</accession>
<keyword evidence="5" id="KW-1185">Reference proteome</keyword>
<dbReference type="Pfam" id="PF00144">
    <property type="entry name" value="Beta-lactamase"/>
    <property type="match status" value="1"/>
</dbReference>
<dbReference type="PANTHER" id="PTHR43283">
    <property type="entry name" value="BETA-LACTAMASE-RELATED"/>
    <property type="match status" value="1"/>
</dbReference>
<feature type="domain" description="Beta-lactamase-related" evidence="3">
    <location>
        <begin position="12"/>
        <end position="384"/>
    </location>
</feature>
<dbReference type="Proteomes" id="UP001345691">
    <property type="component" value="Unassembled WGS sequence"/>
</dbReference>
<dbReference type="PANTHER" id="PTHR43283:SF17">
    <property type="entry name" value="(LOVD), PUTATIVE (AFU_ORTHOLOGUE AFUA_5G00920)-RELATED"/>
    <property type="match status" value="1"/>
</dbReference>
<keyword evidence="2" id="KW-0378">Hydrolase</keyword>
<gene>
    <name evidence="4" type="ORF">LTR69_008658</name>
</gene>
<dbReference type="EMBL" id="JAVRRF010000022">
    <property type="protein sequence ID" value="KAK5054751.1"/>
    <property type="molecule type" value="Genomic_DNA"/>
</dbReference>
<protein>
    <recommendedName>
        <fullName evidence="3">Beta-lactamase-related domain-containing protein</fullName>
    </recommendedName>
</protein>